<proteinExistence type="inferred from homology"/>
<dbReference type="PANTHER" id="PTHR42825">
    <property type="entry name" value="AMINO ACID AMINOTRANSFERASE"/>
    <property type="match status" value="1"/>
</dbReference>
<keyword evidence="9" id="KW-1185">Reference proteome</keyword>
<dbReference type="PROSITE" id="PS00770">
    <property type="entry name" value="AA_TRANSFER_CLASS_4"/>
    <property type="match status" value="2"/>
</dbReference>
<dbReference type="NCBIfam" id="NF009897">
    <property type="entry name" value="PRK13357.1"/>
    <property type="match status" value="1"/>
</dbReference>
<dbReference type="SUPFAM" id="SSF56752">
    <property type="entry name" value="D-aminoacid aminotransferase-like PLP-dependent enzymes"/>
    <property type="match status" value="2"/>
</dbReference>
<comment type="catalytic activity">
    <reaction evidence="7">
        <text>L-valine + 2-oxoglutarate = 3-methyl-2-oxobutanoate + L-glutamate</text>
        <dbReference type="Rhea" id="RHEA:24813"/>
        <dbReference type="ChEBI" id="CHEBI:11851"/>
        <dbReference type="ChEBI" id="CHEBI:16810"/>
        <dbReference type="ChEBI" id="CHEBI:29985"/>
        <dbReference type="ChEBI" id="CHEBI:57762"/>
        <dbReference type="EC" id="2.6.1.42"/>
    </reaction>
</comment>
<dbReference type="Proteomes" id="UP000823674">
    <property type="component" value="Chromosome A06"/>
</dbReference>
<dbReference type="InterPro" id="IPR036038">
    <property type="entry name" value="Aminotransferase-like"/>
</dbReference>
<evidence type="ECO:0000256" key="5">
    <source>
        <dbReference type="ARBA" id="ARBA00022898"/>
    </source>
</evidence>
<keyword evidence="4 7" id="KW-0808">Transferase</keyword>
<evidence type="ECO:0000256" key="2">
    <source>
        <dbReference type="ARBA" id="ARBA00009320"/>
    </source>
</evidence>
<keyword evidence="7" id="KW-0028">Amino-acid biosynthesis</keyword>
<dbReference type="NCBIfam" id="TIGR01123">
    <property type="entry name" value="ilvE_II"/>
    <property type="match status" value="2"/>
</dbReference>
<dbReference type="InterPro" id="IPR001544">
    <property type="entry name" value="Aminotrans_IV"/>
</dbReference>
<dbReference type="CDD" id="cd01557">
    <property type="entry name" value="BCAT_beta_family"/>
    <property type="match status" value="2"/>
</dbReference>
<dbReference type="InterPro" id="IPR033939">
    <property type="entry name" value="BCAT_family"/>
</dbReference>
<dbReference type="InterPro" id="IPR005786">
    <property type="entry name" value="B_amino_transII"/>
</dbReference>
<organism evidence="8 9">
    <name type="scientific">Brassica rapa subsp. trilocularis</name>
    <dbReference type="NCBI Taxonomy" id="1813537"/>
    <lineage>
        <taxon>Eukaryota</taxon>
        <taxon>Viridiplantae</taxon>
        <taxon>Streptophyta</taxon>
        <taxon>Embryophyta</taxon>
        <taxon>Tracheophyta</taxon>
        <taxon>Spermatophyta</taxon>
        <taxon>Magnoliopsida</taxon>
        <taxon>eudicotyledons</taxon>
        <taxon>Gunneridae</taxon>
        <taxon>Pentapetalae</taxon>
        <taxon>rosids</taxon>
        <taxon>malvids</taxon>
        <taxon>Brassicales</taxon>
        <taxon>Brassicaceae</taxon>
        <taxon>Brassiceae</taxon>
        <taxon>Brassica</taxon>
    </lineage>
</organism>
<evidence type="ECO:0000313" key="8">
    <source>
        <dbReference type="EMBL" id="KAG5391742.1"/>
    </source>
</evidence>
<accession>A0ABQ7LYU0</accession>
<keyword evidence="3 7" id="KW-0032">Aminotransferase</keyword>
<reference evidence="8 9" key="1">
    <citation type="submission" date="2021-03" db="EMBL/GenBank/DDBJ databases">
        <authorList>
            <person name="King G.J."/>
            <person name="Bancroft I."/>
            <person name="Baten A."/>
            <person name="Bloomfield J."/>
            <person name="Borpatragohain P."/>
            <person name="He Z."/>
            <person name="Irish N."/>
            <person name="Irwin J."/>
            <person name="Liu K."/>
            <person name="Mauleon R.P."/>
            <person name="Moore J."/>
            <person name="Morris R."/>
            <person name="Ostergaard L."/>
            <person name="Wang B."/>
            <person name="Wells R."/>
        </authorList>
    </citation>
    <scope>NUCLEOTIDE SEQUENCE [LARGE SCALE GENOMIC DNA]</scope>
    <source>
        <strain evidence="8">R-o-18</strain>
        <tissue evidence="8">Leaf</tissue>
    </source>
</reference>
<name>A0ABQ7LYU0_BRACM</name>
<comment type="catalytic activity">
    <reaction evidence="7">
        <text>L-isoleucine + 2-oxoglutarate = (S)-3-methyl-2-oxopentanoate + L-glutamate</text>
        <dbReference type="Rhea" id="RHEA:24801"/>
        <dbReference type="ChEBI" id="CHEBI:16810"/>
        <dbReference type="ChEBI" id="CHEBI:29985"/>
        <dbReference type="ChEBI" id="CHEBI:35146"/>
        <dbReference type="ChEBI" id="CHEBI:58045"/>
        <dbReference type="EC" id="2.6.1.42"/>
    </reaction>
</comment>
<dbReference type="InterPro" id="IPR043132">
    <property type="entry name" value="BCAT-like_C"/>
</dbReference>
<evidence type="ECO:0000313" key="9">
    <source>
        <dbReference type="Proteomes" id="UP000823674"/>
    </source>
</evidence>
<comment type="catalytic activity">
    <reaction evidence="7">
        <text>L-leucine + 2-oxoglutarate = 4-methyl-2-oxopentanoate + L-glutamate</text>
        <dbReference type="Rhea" id="RHEA:18321"/>
        <dbReference type="ChEBI" id="CHEBI:16810"/>
        <dbReference type="ChEBI" id="CHEBI:17865"/>
        <dbReference type="ChEBI" id="CHEBI:29985"/>
        <dbReference type="ChEBI" id="CHEBI:57427"/>
        <dbReference type="EC" id="2.6.1.42"/>
    </reaction>
</comment>
<dbReference type="Gene3D" id="3.30.470.10">
    <property type="match status" value="2"/>
</dbReference>
<dbReference type="InterPro" id="IPR018300">
    <property type="entry name" value="Aminotrans_IV_CS"/>
</dbReference>
<gene>
    <name evidence="8" type="primary">A06p007860.1_BraROA</name>
    <name evidence="8" type="ORF">IGI04_021705</name>
</gene>
<sequence>MALRYLSQSSTAFSYLSKICGFRMHGTKAAVSVVEEHVSEMVGTGREDEEYADVDWDNLGFSLVRTDYMFATRSSGEGNFEQGCLSRYGNIELNPAAGILNYGQAKASKHVPKTHNNSSHNKQIFWWILQGLIEGMKAYRGENGRVLLFRPELNAMRMKKGAERMCMHSPSVQQFIEGVKQTVLANRRWVPPPGKGSLYLRPLLFGSGASLGLSAASEFTFLVFGSPVQNYFKEGTSALDLYVEEVIPRAYIGGSGGVKAISNYGPVLEVMRRAKARGFSDVLYLDAETKKNIEEVSASNIFLVKGNTIVTPATNGTILGGITRKSVIEIAIDLGYKVEERVVPVEELKEAEEVFCTGTATGVVSVGSITYQNTRTEYKVGDGLVTQQLRSILVGIQTGSIQDTKNWTLERRMMWRGHNERRLFIRQKHLHLTWLSLLKFPSPPNLWSSHQGNCNRNFNHLFTTKDKGSVIVKMNKTISSLRKSLVLPLHVHIRTLQSFSKYNAQAASALQEERKKPTYQDDNEYADMDWDNLGFGLTPADYMYVMKCSKDGEFTKGELSRFGNIQLSPSAGVLNYGQAIYEGTKVYRKENGKLLLFRPDHNAVRMQLGAERMLMPSPSVDQFVDAVKQTAFANKRWVPPSGKGSLYIRPLLMGSGPVLGLAPAPEYTFIIYASPVGNYFKEGTAALNLYVEEEYVRAAPGGAGGVKSITNYAPVLKALSRAKSRGFSDILYLDAVKKKYLEEASSCNVFVVKGRTISTPATNGTILEGITRKSVMEIASDQGYKVVEKAVHVDEVMDADEVFCTGTAVGVAPVGTITYQDKRIRYETGDESVCQKLRSVLVGIQTGTIEDTKGWVTCIN</sequence>
<evidence type="ECO:0000256" key="4">
    <source>
        <dbReference type="ARBA" id="ARBA00022679"/>
    </source>
</evidence>
<comment type="similarity">
    <text evidence="2 7">Belongs to the class-IV pyridoxal-phosphate-dependent aminotransferase family.</text>
</comment>
<evidence type="ECO:0000256" key="7">
    <source>
        <dbReference type="RuleBase" id="RU004517"/>
    </source>
</evidence>
<keyword evidence="7" id="KW-0100">Branched-chain amino acid biosynthesis</keyword>
<protein>
    <recommendedName>
        <fullName evidence="7">Branched-chain-amino-acid aminotransferase</fullName>
        <ecNumber evidence="7">2.6.1.42</ecNumber>
    </recommendedName>
</protein>
<comment type="caution">
    <text evidence="8">The sequence shown here is derived from an EMBL/GenBank/DDBJ whole genome shotgun (WGS) entry which is preliminary data.</text>
</comment>
<dbReference type="Pfam" id="PF01063">
    <property type="entry name" value="Aminotran_4"/>
    <property type="match status" value="2"/>
</dbReference>
<dbReference type="EC" id="2.6.1.42" evidence="7"/>
<dbReference type="InterPro" id="IPR043131">
    <property type="entry name" value="BCAT-like_N"/>
</dbReference>
<dbReference type="PANTHER" id="PTHR42825:SF36">
    <property type="entry name" value="BRANCHED-CHAIN-AMINO-ACID AMINOTRANSFERASE"/>
    <property type="match status" value="1"/>
</dbReference>
<evidence type="ECO:0000256" key="3">
    <source>
        <dbReference type="ARBA" id="ARBA00022576"/>
    </source>
</evidence>
<comment type="cofactor">
    <cofactor evidence="1 6">
        <name>pyridoxal 5'-phosphate</name>
        <dbReference type="ChEBI" id="CHEBI:597326"/>
    </cofactor>
</comment>
<dbReference type="Gene3D" id="3.20.10.10">
    <property type="entry name" value="D-amino Acid Aminotransferase, subunit A, domain 2"/>
    <property type="match status" value="2"/>
</dbReference>
<evidence type="ECO:0000256" key="6">
    <source>
        <dbReference type="RuleBase" id="RU004516"/>
    </source>
</evidence>
<evidence type="ECO:0000256" key="1">
    <source>
        <dbReference type="ARBA" id="ARBA00001933"/>
    </source>
</evidence>
<dbReference type="EMBL" id="JADBGQ010000006">
    <property type="protein sequence ID" value="KAG5391742.1"/>
    <property type="molecule type" value="Genomic_DNA"/>
</dbReference>
<keyword evidence="5 6" id="KW-0663">Pyridoxal phosphate</keyword>